<dbReference type="AlphaFoldDB" id="A0A401GFS2"/>
<evidence type="ECO:0000256" key="1">
    <source>
        <dbReference type="SAM" id="MobiDB-lite"/>
    </source>
</evidence>
<gene>
    <name evidence="2" type="ORF">SCP_0307590</name>
</gene>
<evidence type="ECO:0000313" key="2">
    <source>
        <dbReference type="EMBL" id="GBE81036.1"/>
    </source>
</evidence>
<protein>
    <submittedName>
        <fullName evidence="2">Uncharacterized protein</fullName>
    </submittedName>
</protein>
<evidence type="ECO:0000313" key="3">
    <source>
        <dbReference type="Proteomes" id="UP000287166"/>
    </source>
</evidence>
<dbReference type="EMBL" id="BFAD01000003">
    <property type="protein sequence ID" value="GBE81036.1"/>
    <property type="molecule type" value="Genomic_DNA"/>
</dbReference>
<dbReference type="GeneID" id="38777953"/>
<comment type="caution">
    <text evidence="2">The sequence shown here is derived from an EMBL/GenBank/DDBJ whole genome shotgun (WGS) entry which is preliminary data.</text>
</comment>
<feature type="region of interest" description="Disordered" evidence="1">
    <location>
        <begin position="104"/>
        <end position="146"/>
    </location>
</feature>
<accession>A0A401GFS2</accession>
<organism evidence="2 3">
    <name type="scientific">Sparassis crispa</name>
    <dbReference type="NCBI Taxonomy" id="139825"/>
    <lineage>
        <taxon>Eukaryota</taxon>
        <taxon>Fungi</taxon>
        <taxon>Dikarya</taxon>
        <taxon>Basidiomycota</taxon>
        <taxon>Agaricomycotina</taxon>
        <taxon>Agaricomycetes</taxon>
        <taxon>Polyporales</taxon>
        <taxon>Sparassidaceae</taxon>
        <taxon>Sparassis</taxon>
    </lineage>
</organism>
<sequence length="146" mass="15673">MAPSTALCTPAFVRTRPYQRTPTLSYAPPCTRVLTVAALTMPGPHSGRLTRPHTGCGRHSVISTFAVQAIHPDVRCMVASSATLHSPSPSPSPQLRIERKCLVAQRIPDDDDKNSIASNTGPKPTARTSLPAHCRPLSVPYPSSRI</sequence>
<keyword evidence="3" id="KW-1185">Reference proteome</keyword>
<reference evidence="2 3" key="1">
    <citation type="journal article" date="2018" name="Sci. Rep.">
        <title>Genome sequence of the cauliflower mushroom Sparassis crispa (Hanabiratake) and its association with beneficial usage.</title>
        <authorList>
            <person name="Kiyama R."/>
            <person name="Furutani Y."/>
            <person name="Kawaguchi K."/>
            <person name="Nakanishi T."/>
        </authorList>
    </citation>
    <scope>NUCLEOTIDE SEQUENCE [LARGE SCALE GENOMIC DNA]</scope>
</reference>
<dbReference type="RefSeq" id="XP_027611949.1">
    <property type="nucleotide sequence ID" value="XM_027756148.1"/>
</dbReference>
<dbReference type="InParanoid" id="A0A401GFS2"/>
<name>A0A401GFS2_9APHY</name>
<dbReference type="Proteomes" id="UP000287166">
    <property type="component" value="Unassembled WGS sequence"/>
</dbReference>
<feature type="compositionally biased region" description="Polar residues" evidence="1">
    <location>
        <begin position="115"/>
        <end position="128"/>
    </location>
</feature>
<proteinExistence type="predicted"/>